<evidence type="ECO:0000313" key="6">
    <source>
        <dbReference type="Proteomes" id="UP000191094"/>
    </source>
</evidence>
<keyword evidence="2" id="KW-0472">Membrane</keyword>
<sequence length="245" mass="26875">MQKKAIIIGATGLVGAKLVDQLIALYQTVIVIARTPPKKMTPTTHFYQLANFDHLSELFASLNVDGNTDAFSCLGTTKKQAGSRDAFWAIDYDINLTFAKLCQQKGVAQFFLLSSMGADKDSRFFYNKVKGELEDAIKQLGFECVYVFRPALLLGKHKGRPLEAVSQGLFKMVSPLVPQNLAVRPISAGRVAAAMAITAHQSHQRLSKHRHQNQNGNGGNGNNAQTNGSITVINNQQMLMMTHLN</sequence>
<dbReference type="AlphaFoldDB" id="A0A1T0CGX6"/>
<keyword evidence="6" id="KW-1185">Reference proteome</keyword>
<dbReference type="SUPFAM" id="SSF51735">
    <property type="entry name" value="NAD(P)-binding Rossmann-fold domains"/>
    <property type="match status" value="1"/>
</dbReference>
<accession>A0A1T0CGX6</accession>
<feature type="compositionally biased region" description="Basic residues" evidence="3">
    <location>
        <begin position="202"/>
        <end position="212"/>
    </location>
</feature>
<gene>
    <name evidence="5" type="ORF">B0682_02760</name>
</gene>
<reference evidence="5 6" key="1">
    <citation type="submission" date="2017-02" db="EMBL/GenBank/DDBJ databases">
        <title>Draft genome sequence of Moraxella lincolnii CCUG 9405T type strain.</title>
        <authorList>
            <person name="Salva-Serra F."/>
            <person name="Engstrom-Jakobsson H."/>
            <person name="Thorell K."/>
            <person name="Jaen-Luchoro D."/>
            <person name="Gonzales-Siles L."/>
            <person name="Karlsson R."/>
            <person name="Yazdan S."/>
            <person name="Boulund F."/>
            <person name="Johnning A."/>
            <person name="Engstrand L."/>
            <person name="Kristiansson E."/>
            <person name="Moore E."/>
        </authorList>
    </citation>
    <scope>NUCLEOTIDE SEQUENCE [LARGE SCALE GENOMIC DNA]</scope>
    <source>
        <strain evidence="5 6">CCUG 9405</strain>
    </source>
</reference>
<protein>
    <submittedName>
        <fullName evidence="5">Oxidoreductase</fullName>
    </submittedName>
</protein>
<evidence type="ECO:0000256" key="2">
    <source>
        <dbReference type="ARBA" id="ARBA00023136"/>
    </source>
</evidence>
<dbReference type="EMBL" id="MUYT01000004">
    <property type="protein sequence ID" value="OOS21616.1"/>
    <property type="molecule type" value="Genomic_DNA"/>
</dbReference>
<evidence type="ECO:0000256" key="3">
    <source>
        <dbReference type="SAM" id="MobiDB-lite"/>
    </source>
</evidence>
<evidence type="ECO:0000256" key="1">
    <source>
        <dbReference type="ARBA" id="ARBA00004370"/>
    </source>
</evidence>
<organism evidence="5 6">
    <name type="scientific">Lwoffella lincolnii</name>
    <dbReference type="NCBI Taxonomy" id="90241"/>
    <lineage>
        <taxon>Bacteria</taxon>
        <taxon>Pseudomonadati</taxon>
        <taxon>Pseudomonadota</taxon>
        <taxon>Gammaproteobacteria</taxon>
        <taxon>Moraxellales</taxon>
        <taxon>Moraxellaceae</taxon>
        <taxon>Lwoffella</taxon>
    </lineage>
</organism>
<feature type="region of interest" description="Disordered" evidence="3">
    <location>
        <begin position="202"/>
        <end position="228"/>
    </location>
</feature>
<evidence type="ECO:0000313" key="5">
    <source>
        <dbReference type="EMBL" id="OOS21616.1"/>
    </source>
</evidence>
<evidence type="ECO:0000259" key="4">
    <source>
        <dbReference type="Pfam" id="PF01370"/>
    </source>
</evidence>
<dbReference type="Proteomes" id="UP000191094">
    <property type="component" value="Unassembled WGS sequence"/>
</dbReference>
<dbReference type="PANTHER" id="PTHR14097">
    <property type="entry name" value="OXIDOREDUCTASE HTATIP2"/>
    <property type="match status" value="1"/>
</dbReference>
<comment type="subcellular location">
    <subcellularLocation>
        <location evidence="1">Membrane</location>
    </subcellularLocation>
</comment>
<dbReference type="Pfam" id="PF01370">
    <property type="entry name" value="Epimerase"/>
    <property type="match status" value="1"/>
</dbReference>
<name>A0A1T0CGX6_9GAMM</name>
<dbReference type="RefSeq" id="WP_078306573.1">
    <property type="nucleotide sequence ID" value="NZ_MUYT01000004.1"/>
</dbReference>
<dbReference type="STRING" id="90241.B0682_02760"/>
<comment type="caution">
    <text evidence="5">The sequence shown here is derived from an EMBL/GenBank/DDBJ whole genome shotgun (WGS) entry which is preliminary data.</text>
</comment>
<dbReference type="InterPro" id="IPR036291">
    <property type="entry name" value="NAD(P)-bd_dom_sf"/>
</dbReference>
<dbReference type="OrthoDB" id="9798632at2"/>
<proteinExistence type="predicted"/>
<dbReference type="PANTHER" id="PTHR14097:SF7">
    <property type="entry name" value="OXIDOREDUCTASE HTATIP2"/>
    <property type="match status" value="1"/>
</dbReference>
<dbReference type="InterPro" id="IPR001509">
    <property type="entry name" value="Epimerase_deHydtase"/>
</dbReference>
<dbReference type="GO" id="GO:0016020">
    <property type="term" value="C:membrane"/>
    <property type="evidence" value="ECO:0007669"/>
    <property type="project" value="UniProtKB-SubCell"/>
</dbReference>
<dbReference type="Gene3D" id="3.40.50.720">
    <property type="entry name" value="NAD(P)-binding Rossmann-like Domain"/>
    <property type="match status" value="1"/>
</dbReference>
<feature type="domain" description="NAD-dependent epimerase/dehydratase" evidence="4">
    <location>
        <begin position="6"/>
        <end position="115"/>
    </location>
</feature>